<comment type="subcellular location">
    <subcellularLocation>
        <location evidence="1">Membrane</location>
        <topology evidence="1">Multi-pass membrane protein</topology>
    </subcellularLocation>
</comment>
<reference evidence="7" key="1">
    <citation type="submission" date="2021-06" db="EMBL/GenBank/DDBJ databases">
        <authorList>
            <person name="Hodson N. C."/>
            <person name="Mongue J. A."/>
            <person name="Jaron S. K."/>
        </authorList>
    </citation>
    <scope>NUCLEOTIDE SEQUENCE</scope>
</reference>
<dbReference type="PROSITE" id="PS50261">
    <property type="entry name" value="G_PROTEIN_RECEP_F2_4"/>
    <property type="match status" value="1"/>
</dbReference>
<dbReference type="GO" id="GO:0004930">
    <property type="term" value="F:G protein-coupled receptor activity"/>
    <property type="evidence" value="ECO:0007669"/>
    <property type="project" value="InterPro"/>
</dbReference>
<organism evidence="7 8">
    <name type="scientific">Allacma fusca</name>
    <dbReference type="NCBI Taxonomy" id="39272"/>
    <lineage>
        <taxon>Eukaryota</taxon>
        <taxon>Metazoa</taxon>
        <taxon>Ecdysozoa</taxon>
        <taxon>Arthropoda</taxon>
        <taxon>Hexapoda</taxon>
        <taxon>Collembola</taxon>
        <taxon>Symphypleona</taxon>
        <taxon>Sminthuridae</taxon>
        <taxon>Allacma</taxon>
    </lineage>
</organism>
<dbReference type="AlphaFoldDB" id="A0A8J2NYG0"/>
<evidence type="ECO:0000256" key="5">
    <source>
        <dbReference type="SAM" id="Phobius"/>
    </source>
</evidence>
<evidence type="ECO:0000313" key="7">
    <source>
        <dbReference type="EMBL" id="CAG7725074.1"/>
    </source>
</evidence>
<dbReference type="OrthoDB" id="7683403at2759"/>
<feature type="transmembrane region" description="Helical" evidence="5">
    <location>
        <begin position="368"/>
        <end position="386"/>
    </location>
</feature>
<gene>
    <name evidence="7" type="ORF">AFUS01_LOCUS14057</name>
</gene>
<keyword evidence="8" id="KW-1185">Reference proteome</keyword>
<dbReference type="PANTHER" id="PTHR46953:SF1">
    <property type="entry name" value="G-PROTEIN COUPLED RECEPTOR MTH-LIKE 1-RELATED"/>
    <property type="match status" value="1"/>
</dbReference>
<evidence type="ECO:0000256" key="3">
    <source>
        <dbReference type="ARBA" id="ARBA00022989"/>
    </source>
</evidence>
<evidence type="ECO:0000256" key="1">
    <source>
        <dbReference type="ARBA" id="ARBA00004141"/>
    </source>
</evidence>
<dbReference type="GO" id="GO:0016020">
    <property type="term" value="C:membrane"/>
    <property type="evidence" value="ECO:0007669"/>
    <property type="project" value="UniProtKB-SubCell"/>
</dbReference>
<dbReference type="GO" id="GO:0007166">
    <property type="term" value="P:cell surface receptor signaling pathway"/>
    <property type="evidence" value="ECO:0007669"/>
    <property type="project" value="InterPro"/>
</dbReference>
<comment type="caution">
    <text evidence="7">The sequence shown here is derived from an EMBL/GenBank/DDBJ whole genome shotgun (WGS) entry which is preliminary data.</text>
</comment>
<dbReference type="InterPro" id="IPR052808">
    <property type="entry name" value="GPCR_Mth-like"/>
</dbReference>
<evidence type="ECO:0000256" key="4">
    <source>
        <dbReference type="ARBA" id="ARBA00023136"/>
    </source>
</evidence>
<proteinExistence type="predicted"/>
<dbReference type="InterPro" id="IPR000832">
    <property type="entry name" value="GPCR_2_secretin-like"/>
</dbReference>
<evidence type="ECO:0000256" key="2">
    <source>
        <dbReference type="ARBA" id="ARBA00022692"/>
    </source>
</evidence>
<feature type="transmembrane region" description="Helical" evidence="5">
    <location>
        <begin position="444"/>
        <end position="465"/>
    </location>
</feature>
<protein>
    <recommendedName>
        <fullName evidence="6">G-protein coupled receptors family 2 profile 2 domain-containing protein</fullName>
    </recommendedName>
</protein>
<feature type="domain" description="G-protein coupled receptors family 2 profile 2" evidence="6">
    <location>
        <begin position="331"/>
        <end position="490"/>
    </location>
</feature>
<keyword evidence="3 5" id="KW-1133">Transmembrane helix</keyword>
<dbReference type="PANTHER" id="PTHR46953">
    <property type="entry name" value="G-PROTEIN COUPLED RECEPTOR MTH-LIKE 1-RELATED"/>
    <property type="match status" value="1"/>
</dbReference>
<evidence type="ECO:0000259" key="6">
    <source>
        <dbReference type="PROSITE" id="PS50261"/>
    </source>
</evidence>
<evidence type="ECO:0000313" key="8">
    <source>
        <dbReference type="Proteomes" id="UP000708208"/>
    </source>
</evidence>
<name>A0A8J2NYG0_9HEXA</name>
<feature type="transmembrane region" description="Helical" evidence="5">
    <location>
        <begin position="21"/>
        <end position="44"/>
    </location>
</feature>
<dbReference type="EMBL" id="CAJVCH010117234">
    <property type="protein sequence ID" value="CAG7725074.1"/>
    <property type="molecule type" value="Genomic_DNA"/>
</dbReference>
<feature type="transmembrane region" description="Helical" evidence="5">
    <location>
        <begin position="398"/>
        <end position="423"/>
    </location>
</feature>
<accession>A0A8J2NYG0</accession>
<dbReference type="Pfam" id="PF00002">
    <property type="entry name" value="7tm_2"/>
    <property type="match status" value="1"/>
</dbReference>
<dbReference type="Proteomes" id="UP000708208">
    <property type="component" value="Unassembled WGS sequence"/>
</dbReference>
<feature type="transmembrane region" description="Helical" evidence="5">
    <location>
        <begin position="330"/>
        <end position="356"/>
    </location>
</feature>
<sequence length="490" mass="55069">MWKNRTGLLNIMHLRPQRFFAIKYLMIVLLIVFRSSVVSTGSGFSESDNKIPSRLQSEGGSNVFTHGLIREDSNDGTDWQNDYPDSLKNSTPSIAKCCREGEGFNSDGECMKFAPSYQHNSTWHPSGMYMVANDSWTPFNTIEWEVISPYKVTCPPNHTAEVVLDLGKFLLISDGGLFVSHLRRHLYPEEFCFEQPLGNAGGRAVMACFTQAELDMSSKTLRKCCPNNSIVQMTDQKLVCIFPLARKTIPGNWTFVRGSPVCEIGERILEIPTNDTIRVRGNGALITEAVKAPFEDYCLDHFQEHENEENPSIKILLCLTEKDLEDETPLWQTLISAALIVSAVCLALAGLISLRLPELRSLHGKCQLSHLATLFSFFVLLATVQLGSHSIPQGLCTLFAVAIHICALSSFQWLNVLCVFIYLTFRSIKIRPAQTSRRDETRRYVFLCLYAWGSPAAFCVILWTVDNTGTLDPLPAPEYGKWRCFLSNNK</sequence>
<keyword evidence="2 5" id="KW-0812">Transmembrane</keyword>
<keyword evidence="4 5" id="KW-0472">Membrane</keyword>
<dbReference type="InterPro" id="IPR017981">
    <property type="entry name" value="GPCR_2-like_7TM"/>
</dbReference>